<proteinExistence type="predicted"/>
<evidence type="ECO:0000256" key="1">
    <source>
        <dbReference type="SAM" id="MobiDB-lite"/>
    </source>
</evidence>
<organism evidence="2 3">
    <name type="scientific">Albidovulum inexpectatum</name>
    <dbReference type="NCBI Taxonomy" id="196587"/>
    <lineage>
        <taxon>Bacteria</taxon>
        <taxon>Pseudomonadati</taxon>
        <taxon>Pseudomonadota</taxon>
        <taxon>Alphaproteobacteria</taxon>
        <taxon>Rhodobacterales</taxon>
        <taxon>Paracoccaceae</taxon>
        <taxon>Albidovulum</taxon>
    </lineage>
</organism>
<dbReference type="AlphaFoldDB" id="A0A2S5JM59"/>
<dbReference type="Proteomes" id="UP000239736">
    <property type="component" value="Unassembled WGS sequence"/>
</dbReference>
<reference evidence="2 3" key="1">
    <citation type="submission" date="2018-01" db="EMBL/GenBank/DDBJ databases">
        <title>Genomic Encyclopedia of Archaeal and Bacterial Type Strains, Phase II (KMG-II): from individual species to whole genera.</title>
        <authorList>
            <person name="Goeker M."/>
        </authorList>
    </citation>
    <scope>NUCLEOTIDE SEQUENCE [LARGE SCALE GENOMIC DNA]</scope>
    <source>
        <strain evidence="2 3">DSM 12048</strain>
    </source>
</reference>
<protein>
    <submittedName>
        <fullName evidence="2">Uncharacterized protein</fullName>
    </submittedName>
</protein>
<gene>
    <name evidence="2" type="ORF">LV82_00415</name>
</gene>
<name>A0A2S5JM59_9RHOB</name>
<comment type="caution">
    <text evidence="2">The sequence shown here is derived from an EMBL/GenBank/DDBJ whole genome shotgun (WGS) entry which is preliminary data.</text>
</comment>
<keyword evidence="3" id="KW-1185">Reference proteome</keyword>
<dbReference type="OrthoDB" id="7870861at2"/>
<dbReference type="RefSeq" id="WP_104069025.1">
    <property type="nucleotide sequence ID" value="NZ_PRDS01000001.1"/>
</dbReference>
<accession>A0A2S5JM59</accession>
<evidence type="ECO:0000313" key="3">
    <source>
        <dbReference type="Proteomes" id="UP000239736"/>
    </source>
</evidence>
<evidence type="ECO:0000313" key="2">
    <source>
        <dbReference type="EMBL" id="PPB82481.1"/>
    </source>
</evidence>
<sequence length="64" mass="7453">MTRHIADRREPDHGGRVKHYVALDRAIAPEGSHPASRRLARRPRQESQPPRIRHFLRIERGITA</sequence>
<dbReference type="EMBL" id="PRDS01000001">
    <property type="protein sequence ID" value="PPB82481.1"/>
    <property type="molecule type" value="Genomic_DNA"/>
</dbReference>
<feature type="region of interest" description="Disordered" evidence="1">
    <location>
        <begin position="27"/>
        <end position="51"/>
    </location>
</feature>